<dbReference type="SUPFAM" id="SSF141318">
    <property type="entry name" value="TM0957-like"/>
    <property type="match status" value="1"/>
</dbReference>
<sequence length="204" mass="21120">MKPILFATGLVVVFSLSGCKLVKTESATEAAADPIATLVSKTFEAKLVPALSEKAIDVAVLRSAVTAGLDDAGSKYGLRVGGAGGGWNFAVKGKGKVVVENRDTKAAVAEVDVDGDGKSDVILQLGPVVKGTALRDVTPLYDFSTFRDQIEYARLGRALNDRAVSTVPADGSMKGKTVQFLGATVIRSAGEKPLVTPVSIETAP</sequence>
<dbReference type="EMBL" id="VJMG01000066">
    <property type="protein sequence ID" value="TRL35368.1"/>
    <property type="molecule type" value="Genomic_DNA"/>
</dbReference>
<comment type="caution">
    <text evidence="1">The sequence shown here is derived from an EMBL/GenBank/DDBJ whole genome shotgun (WGS) entry which is preliminary data.</text>
</comment>
<proteinExistence type="predicted"/>
<accession>A0A549T0N3</accession>
<protein>
    <submittedName>
        <fullName evidence="1">DUF2291 domain-containing protein</fullName>
    </submittedName>
</protein>
<dbReference type="InterPro" id="IPR014582">
    <property type="entry name" value="UCP033535_lipo"/>
</dbReference>
<dbReference type="AlphaFoldDB" id="A0A549T0N3"/>
<gene>
    <name evidence="1" type="ORF">FNA46_20260</name>
</gene>
<keyword evidence="2" id="KW-1185">Reference proteome</keyword>
<name>A0A549T0N3_9HYPH</name>
<dbReference type="PROSITE" id="PS51257">
    <property type="entry name" value="PROKAR_LIPOPROTEIN"/>
    <property type="match status" value="1"/>
</dbReference>
<dbReference type="InterPro" id="IPR036215">
    <property type="entry name" value="TM0957-like_sf"/>
</dbReference>
<organism evidence="1 2">
    <name type="scientific">Rhizobium straminoryzae</name>
    <dbReference type="NCBI Taxonomy" id="1387186"/>
    <lineage>
        <taxon>Bacteria</taxon>
        <taxon>Pseudomonadati</taxon>
        <taxon>Pseudomonadota</taxon>
        <taxon>Alphaproteobacteria</taxon>
        <taxon>Hyphomicrobiales</taxon>
        <taxon>Rhizobiaceae</taxon>
        <taxon>Rhizobium/Agrobacterium group</taxon>
        <taxon>Rhizobium</taxon>
    </lineage>
</organism>
<dbReference type="Pfam" id="PF10054">
    <property type="entry name" value="DUF2291"/>
    <property type="match status" value="1"/>
</dbReference>
<reference evidence="1 2" key="1">
    <citation type="submission" date="2019-07" db="EMBL/GenBank/DDBJ databases">
        <title>Ln-dependent methylotrophs.</title>
        <authorList>
            <person name="Tani A."/>
        </authorList>
    </citation>
    <scope>NUCLEOTIDE SEQUENCE [LARGE SCALE GENOMIC DNA]</scope>
    <source>
        <strain evidence="1 2">SM12</strain>
    </source>
</reference>
<dbReference type="Proteomes" id="UP000316801">
    <property type="component" value="Unassembled WGS sequence"/>
</dbReference>
<dbReference type="PIRSF" id="PIRSF033535">
    <property type="entry name" value="UCP033535_plp"/>
    <property type="match status" value="1"/>
</dbReference>
<evidence type="ECO:0000313" key="1">
    <source>
        <dbReference type="EMBL" id="TRL35368.1"/>
    </source>
</evidence>
<evidence type="ECO:0000313" key="2">
    <source>
        <dbReference type="Proteomes" id="UP000316801"/>
    </source>
</evidence>